<dbReference type="EMBL" id="CP021323">
    <property type="protein sequence ID" value="ARS53348.1"/>
    <property type="molecule type" value="Genomic_DNA"/>
</dbReference>
<keyword evidence="9" id="KW-1185">Reference proteome</keyword>
<dbReference type="Gene3D" id="1.20.1250.20">
    <property type="entry name" value="MFS general substrate transporter like domains"/>
    <property type="match status" value="2"/>
</dbReference>
<feature type="transmembrane region" description="Helical" evidence="6">
    <location>
        <begin position="358"/>
        <end position="377"/>
    </location>
</feature>
<proteinExistence type="predicted"/>
<keyword evidence="2" id="KW-1003">Cell membrane</keyword>
<dbReference type="InterPro" id="IPR050189">
    <property type="entry name" value="MFS_Efflux_Transporters"/>
</dbReference>
<dbReference type="PANTHER" id="PTHR43124">
    <property type="entry name" value="PURINE EFFLUX PUMP PBUE"/>
    <property type="match status" value="1"/>
</dbReference>
<dbReference type="Pfam" id="PF07690">
    <property type="entry name" value="MFS_1"/>
    <property type="match status" value="1"/>
</dbReference>
<dbReference type="GO" id="GO:0022857">
    <property type="term" value="F:transmembrane transporter activity"/>
    <property type="evidence" value="ECO:0007669"/>
    <property type="project" value="InterPro"/>
</dbReference>
<feature type="transmembrane region" description="Helical" evidence="6">
    <location>
        <begin position="162"/>
        <end position="183"/>
    </location>
</feature>
<feature type="transmembrane region" description="Helical" evidence="6">
    <location>
        <begin position="98"/>
        <end position="120"/>
    </location>
</feature>
<evidence type="ECO:0000256" key="4">
    <source>
        <dbReference type="ARBA" id="ARBA00022989"/>
    </source>
</evidence>
<evidence type="ECO:0000256" key="5">
    <source>
        <dbReference type="ARBA" id="ARBA00023136"/>
    </source>
</evidence>
<feature type="transmembrane region" description="Helical" evidence="6">
    <location>
        <begin position="238"/>
        <end position="256"/>
    </location>
</feature>
<feature type="transmembrane region" description="Helical" evidence="6">
    <location>
        <begin position="268"/>
        <end position="286"/>
    </location>
</feature>
<dbReference type="PROSITE" id="PS50850">
    <property type="entry name" value="MFS"/>
    <property type="match status" value="1"/>
</dbReference>
<dbReference type="Proteomes" id="UP000250025">
    <property type="component" value="Chromosome"/>
</dbReference>
<organism evidence="8 9">
    <name type="scientific">Kushneria konosiri</name>
    <dbReference type="NCBI Taxonomy" id="698828"/>
    <lineage>
        <taxon>Bacteria</taxon>
        <taxon>Pseudomonadati</taxon>
        <taxon>Pseudomonadota</taxon>
        <taxon>Gammaproteobacteria</taxon>
        <taxon>Oceanospirillales</taxon>
        <taxon>Halomonadaceae</taxon>
        <taxon>Kushneria</taxon>
    </lineage>
</organism>
<feature type="transmembrane region" description="Helical" evidence="6">
    <location>
        <begin position="204"/>
        <end position="226"/>
    </location>
</feature>
<feature type="transmembrane region" description="Helical" evidence="6">
    <location>
        <begin position="73"/>
        <end position="92"/>
    </location>
</feature>
<feature type="transmembrane region" description="Helical" evidence="6">
    <location>
        <begin position="132"/>
        <end position="156"/>
    </location>
</feature>
<feature type="transmembrane region" description="Helical" evidence="6">
    <location>
        <begin position="292"/>
        <end position="310"/>
    </location>
</feature>
<feature type="transmembrane region" description="Helical" evidence="6">
    <location>
        <begin position="43"/>
        <end position="66"/>
    </location>
</feature>
<feature type="domain" description="Major facilitator superfamily (MFS) profile" evidence="7">
    <location>
        <begin position="8"/>
        <end position="395"/>
    </location>
</feature>
<keyword evidence="5 6" id="KW-0472">Membrane</keyword>
<dbReference type="OrthoDB" id="9814237at2"/>
<keyword evidence="3 6" id="KW-0812">Transmembrane</keyword>
<evidence type="ECO:0000256" key="2">
    <source>
        <dbReference type="ARBA" id="ARBA00022475"/>
    </source>
</evidence>
<keyword evidence="4 6" id="KW-1133">Transmembrane helix</keyword>
<reference evidence="8 9" key="1">
    <citation type="journal article" date="2017" name="Int. J. Syst. Evol. Microbiol.">
        <title>Kushneria konosiri sp. nov., isolated from the Korean salt-fermented seafood Daemi-jeot.</title>
        <authorList>
            <person name="Yun J.H."/>
            <person name="Park S.K."/>
            <person name="Lee J.Y."/>
            <person name="Jung M.J."/>
            <person name="Bae J.W."/>
        </authorList>
    </citation>
    <scope>NUCLEOTIDE SEQUENCE [LARGE SCALE GENOMIC DNA]</scope>
    <source>
        <strain evidence="8 9">X49</strain>
    </source>
</reference>
<gene>
    <name evidence="8" type="ORF">B9G99_11155</name>
</gene>
<dbReference type="AlphaFoldDB" id="A0A2Z2H7M6"/>
<accession>A0A2Z2H7M6</accession>
<dbReference type="InterPro" id="IPR020846">
    <property type="entry name" value="MFS_dom"/>
</dbReference>
<protein>
    <submittedName>
        <fullName evidence="8">MFS transporter</fullName>
    </submittedName>
</protein>
<evidence type="ECO:0000313" key="9">
    <source>
        <dbReference type="Proteomes" id="UP000250025"/>
    </source>
</evidence>
<evidence type="ECO:0000259" key="7">
    <source>
        <dbReference type="PROSITE" id="PS50850"/>
    </source>
</evidence>
<dbReference type="GO" id="GO:0005886">
    <property type="term" value="C:plasma membrane"/>
    <property type="evidence" value="ECO:0007669"/>
    <property type="project" value="UniProtKB-SubCell"/>
</dbReference>
<name>A0A2Z2H7M6_9GAMM</name>
<dbReference type="CDD" id="cd17324">
    <property type="entry name" value="MFS_NepI_like"/>
    <property type="match status" value="1"/>
</dbReference>
<comment type="subcellular location">
    <subcellularLocation>
        <location evidence="1">Cell membrane</location>
        <topology evidence="1">Multi-pass membrane protein</topology>
    </subcellularLocation>
</comment>
<dbReference type="PANTHER" id="PTHR43124:SF3">
    <property type="entry name" value="CHLORAMPHENICOL EFFLUX PUMP RV0191"/>
    <property type="match status" value="1"/>
</dbReference>
<evidence type="ECO:0000256" key="6">
    <source>
        <dbReference type="SAM" id="Phobius"/>
    </source>
</evidence>
<feature type="transmembrane region" description="Helical" evidence="6">
    <location>
        <begin position="331"/>
        <end position="352"/>
    </location>
</feature>
<dbReference type="KEGG" id="kus:B9G99_11155"/>
<evidence type="ECO:0000256" key="1">
    <source>
        <dbReference type="ARBA" id="ARBA00004651"/>
    </source>
</evidence>
<dbReference type="InterPro" id="IPR011701">
    <property type="entry name" value="MFS"/>
</dbReference>
<sequence>MPDASRIVTCLIAAGAFALGMASYVTAGLIPLIEKDLDVTTALAAQLVTAFTLAYAIGSPITVAMMPAHRQRAGLLGMLALFVAANALSAVAPDMATLMGLRAAAGLAAGTYLALGIAAASRLSPDHQRGRTIAIIMGGMASGTVLGVPAGLWLATHLGWQAALWLISLIGAVALVGLMRWLPALSPVTQSSLQQKLGILKDGLVIRLLGISLLAAVASLGLYTFMAPLVRAYTEHSITPFLWVWGVGGVLGSFLIGSLVDRFSNLRITAGIMTLLGVSLIALPLALSLNPWAGLLPILLWGAVGWALQVPQNNALMKAREASGDGHLAVALNESALYLGSALAAGAGGVWLLLGWPVWGLAVAAGAIGLMGLGICLPTSRGRDRVSHPVRRGDV</sequence>
<dbReference type="InterPro" id="IPR036259">
    <property type="entry name" value="MFS_trans_sf"/>
</dbReference>
<dbReference type="RefSeq" id="WP_086622226.1">
    <property type="nucleotide sequence ID" value="NZ_CP021323.1"/>
</dbReference>
<dbReference type="SUPFAM" id="SSF103473">
    <property type="entry name" value="MFS general substrate transporter"/>
    <property type="match status" value="1"/>
</dbReference>
<evidence type="ECO:0000313" key="8">
    <source>
        <dbReference type="EMBL" id="ARS53348.1"/>
    </source>
</evidence>
<evidence type="ECO:0000256" key="3">
    <source>
        <dbReference type="ARBA" id="ARBA00022692"/>
    </source>
</evidence>